<evidence type="ECO:0000259" key="7">
    <source>
        <dbReference type="PROSITE" id="PS50158"/>
    </source>
</evidence>
<gene>
    <name evidence="9" type="ORF">FSB_LOCUS11944</name>
</gene>
<dbReference type="Gene3D" id="3.30.420.10">
    <property type="entry name" value="Ribonuclease H-like superfamily/Ribonuclease H"/>
    <property type="match status" value="1"/>
</dbReference>
<keyword evidence="1" id="KW-0645">Protease</keyword>
<dbReference type="InterPro" id="IPR043502">
    <property type="entry name" value="DNA/RNA_pol_sf"/>
</dbReference>
<keyword evidence="2" id="KW-0479">Metal-binding</keyword>
<dbReference type="GO" id="GO:0006508">
    <property type="term" value="P:proteolysis"/>
    <property type="evidence" value="ECO:0007669"/>
    <property type="project" value="UniProtKB-KW"/>
</dbReference>
<dbReference type="Pfam" id="PF22936">
    <property type="entry name" value="Pol_BBD"/>
    <property type="match status" value="1"/>
</dbReference>
<sequence length="1208" mass="138365">MMEDVLYCKDLRDPIEGDSAKPSSMPDKEWAKMHRKTIGCIRQCIEVSVFHHVSQETKADTLWKKLESLYERKTAQNKAFAIRKLAHLKLKEGRSVAEHLSEFQDLCHLVTLLRMVCYNLQWSRDSLFNEETRRKDMGKDDAQALVTENRGRSKGRNSKGRGKSRSQSQTKGKVKCFYCDKEGHIKRNCKAWKNKQKEETNQKKADDHNTTAVSSDEDVVVLSIGEDECCHVADPYDEWVIDSAASYHVTPRREFFTSYKTGNLGRVKMENKSYADIVGIGDICVETNTGYTLKLKDVRHIPDMRLNLISVSVLDKEGYESHLGNGKWKLFKGSLVFARGKICCTLYKTQVKLCRDVVNAAQDDSTPDLWHRRLAHMSEKGLQILAKKSLIPFTKDLVYSDVCGPIEVESLGGNRYFVTFIDDASRKVWVYVLKTKDQVFQLFKKFHAMVEREKGKSLKCLCTDNGGEYTSNEFENYCSEYGIRHEKTVPGTPQHNGVAERINRTIVEKRECRQERMLPYAHLKVFGCKTFAHVPKEQRLKLDDKATPCIFVRYEDAEFGYKLWDPKKKKMIRSQDVVFHENENIKDFEKSEKLKSTVEGVSDHTPTSSSSDIATDIEEVLVENYGDEPAEVNGDDAIDTEGVEQGEQPIPPEMEEPQVRRSTRERHQSTRYSTSDYVLITDEGEPESFQENDTYELVELPKGKKALRNKWVFKLKKDGEKLVKYKARLVVKGFNQKQGIDFDEIFSPVVKMSSIRVILGLTASLDLELEQMDVKTAFLHGDLEEKIYMVQLEGFEVKGKEHKVCRLKKSLYGLKQAPRQWYKKFDSFMVGQGYIRTDADHCVYVKQFPNGKFIILLLYVDDMLIVGQDANMVGSLKKELFKSFDMKDLGPARQILGMQILRDRKAKKLWLSQEKYVERVLERFNMKHAKPVSTPLGGHFKLSKKSCPSSNKEKENMASIPYSSAVGSLMYAMVCTWPDIAHAVGVVSRFMVNPGKEHWEAVKWIFRYLRGSSKSCLSFGSSKPVLEGYTDADMAATEAGKEMLWMKRFLQDLGLKQDEYVIHCDNQSALDLSKNSTYHSRTKHIDVRYHWLRLIVDQQLMQLRKIHTDKNPADMLTKGLAGGDGLIRNNYGCYEIGVATSVLVELWALRDDLFLCLQFTIPETSQQNSPNKGKALEANICADALARRGAKLHPLFTFVCVQTWMLCA</sequence>
<reference evidence="9" key="1">
    <citation type="submission" date="2018-02" db="EMBL/GenBank/DDBJ databases">
        <authorList>
            <person name="Cohen D.B."/>
            <person name="Kent A.D."/>
        </authorList>
    </citation>
    <scope>NUCLEOTIDE SEQUENCE</scope>
</reference>
<dbReference type="CDD" id="cd09272">
    <property type="entry name" value="RNase_HI_RT_Ty1"/>
    <property type="match status" value="1"/>
</dbReference>
<dbReference type="Gene3D" id="4.10.60.10">
    <property type="entry name" value="Zinc finger, CCHC-type"/>
    <property type="match status" value="1"/>
</dbReference>
<feature type="compositionally biased region" description="Basic and acidic residues" evidence="6">
    <location>
        <begin position="133"/>
        <end position="142"/>
    </location>
</feature>
<evidence type="ECO:0000256" key="2">
    <source>
        <dbReference type="ARBA" id="ARBA00022723"/>
    </source>
</evidence>
<keyword evidence="5" id="KW-0862">Zinc</keyword>
<feature type="region of interest" description="Disordered" evidence="6">
    <location>
        <begin position="642"/>
        <end position="671"/>
    </location>
</feature>
<evidence type="ECO:0000256" key="4">
    <source>
        <dbReference type="ARBA" id="ARBA00022801"/>
    </source>
</evidence>
<dbReference type="InterPro" id="IPR001878">
    <property type="entry name" value="Znf_CCHC"/>
</dbReference>
<dbReference type="InterPro" id="IPR012337">
    <property type="entry name" value="RNaseH-like_sf"/>
</dbReference>
<organism evidence="9">
    <name type="scientific">Fagus sylvatica</name>
    <name type="common">Beechnut</name>
    <dbReference type="NCBI Taxonomy" id="28930"/>
    <lineage>
        <taxon>Eukaryota</taxon>
        <taxon>Viridiplantae</taxon>
        <taxon>Streptophyta</taxon>
        <taxon>Embryophyta</taxon>
        <taxon>Tracheophyta</taxon>
        <taxon>Spermatophyta</taxon>
        <taxon>Magnoliopsida</taxon>
        <taxon>eudicotyledons</taxon>
        <taxon>Gunneridae</taxon>
        <taxon>Pentapetalae</taxon>
        <taxon>rosids</taxon>
        <taxon>fabids</taxon>
        <taxon>Fagales</taxon>
        <taxon>Fagaceae</taxon>
        <taxon>Fagus</taxon>
    </lineage>
</organism>
<dbReference type="GO" id="GO:0008270">
    <property type="term" value="F:zinc ion binding"/>
    <property type="evidence" value="ECO:0007669"/>
    <property type="project" value="UniProtKB-KW"/>
</dbReference>
<dbReference type="InterPro" id="IPR013103">
    <property type="entry name" value="RVT_2"/>
</dbReference>
<evidence type="ECO:0000313" key="9">
    <source>
        <dbReference type="EMBL" id="SPC84062.1"/>
    </source>
</evidence>
<evidence type="ECO:0008006" key="10">
    <source>
        <dbReference type="Google" id="ProtNLM"/>
    </source>
</evidence>
<dbReference type="PROSITE" id="PS50994">
    <property type="entry name" value="INTEGRASE"/>
    <property type="match status" value="1"/>
</dbReference>
<dbReference type="InterPro" id="IPR001584">
    <property type="entry name" value="Integrase_cat-core"/>
</dbReference>
<dbReference type="InterPro" id="IPR057670">
    <property type="entry name" value="SH3_retrovirus"/>
</dbReference>
<dbReference type="AlphaFoldDB" id="A0A2N9FA33"/>
<feature type="domain" description="CCHC-type" evidence="7">
    <location>
        <begin position="175"/>
        <end position="190"/>
    </location>
</feature>
<dbReference type="PROSITE" id="PS50158">
    <property type="entry name" value="ZF_CCHC"/>
    <property type="match status" value="1"/>
</dbReference>
<dbReference type="Pfam" id="PF07727">
    <property type="entry name" value="RVT_2"/>
    <property type="match status" value="1"/>
</dbReference>
<dbReference type="SUPFAM" id="SSF56672">
    <property type="entry name" value="DNA/RNA polymerases"/>
    <property type="match status" value="1"/>
</dbReference>
<evidence type="ECO:0000256" key="6">
    <source>
        <dbReference type="SAM" id="MobiDB-lite"/>
    </source>
</evidence>
<dbReference type="GO" id="GO:0004190">
    <property type="term" value="F:aspartic-type endopeptidase activity"/>
    <property type="evidence" value="ECO:0007669"/>
    <property type="project" value="UniProtKB-KW"/>
</dbReference>
<keyword evidence="5" id="KW-0863">Zinc-finger</keyword>
<dbReference type="Pfam" id="PF00665">
    <property type="entry name" value="rve"/>
    <property type="match status" value="1"/>
</dbReference>
<dbReference type="PANTHER" id="PTHR42648:SF28">
    <property type="entry name" value="TRANSPOSON-ENCODED PROTEIN WITH RIBONUCLEASE H-LIKE AND RETROVIRUS ZINC FINGER-LIKE DOMAINS"/>
    <property type="match status" value="1"/>
</dbReference>
<dbReference type="Pfam" id="PF25597">
    <property type="entry name" value="SH3_retrovirus"/>
    <property type="match status" value="1"/>
</dbReference>
<feature type="domain" description="Integrase catalytic" evidence="8">
    <location>
        <begin position="388"/>
        <end position="509"/>
    </location>
</feature>
<evidence type="ECO:0000256" key="3">
    <source>
        <dbReference type="ARBA" id="ARBA00022750"/>
    </source>
</evidence>
<evidence type="ECO:0000256" key="5">
    <source>
        <dbReference type="PROSITE-ProRule" id="PRU00047"/>
    </source>
</evidence>
<feature type="region of interest" description="Disordered" evidence="6">
    <location>
        <begin position="133"/>
        <end position="169"/>
    </location>
</feature>
<dbReference type="SMART" id="SM00343">
    <property type="entry name" value="ZnF_C2HC"/>
    <property type="match status" value="1"/>
</dbReference>
<name>A0A2N9FA33_FAGSY</name>
<keyword evidence="4" id="KW-0378">Hydrolase</keyword>
<protein>
    <recommendedName>
        <fullName evidence="10">Integrase catalytic domain-containing protein</fullName>
    </recommendedName>
</protein>
<dbReference type="InterPro" id="IPR036397">
    <property type="entry name" value="RNaseH_sf"/>
</dbReference>
<dbReference type="GO" id="GO:0003676">
    <property type="term" value="F:nucleic acid binding"/>
    <property type="evidence" value="ECO:0007669"/>
    <property type="project" value="InterPro"/>
</dbReference>
<dbReference type="EMBL" id="OIVN01000686">
    <property type="protein sequence ID" value="SPC84062.1"/>
    <property type="molecule type" value="Genomic_DNA"/>
</dbReference>
<dbReference type="InterPro" id="IPR039537">
    <property type="entry name" value="Retrotran_Ty1/copia-like"/>
</dbReference>
<dbReference type="Pfam" id="PF14223">
    <property type="entry name" value="Retrotran_gag_2"/>
    <property type="match status" value="1"/>
</dbReference>
<feature type="compositionally biased region" description="Polar residues" evidence="6">
    <location>
        <begin position="604"/>
        <end position="613"/>
    </location>
</feature>
<dbReference type="GO" id="GO:0015074">
    <property type="term" value="P:DNA integration"/>
    <property type="evidence" value="ECO:0007669"/>
    <property type="project" value="InterPro"/>
</dbReference>
<evidence type="ECO:0000259" key="8">
    <source>
        <dbReference type="PROSITE" id="PS50994"/>
    </source>
</evidence>
<feature type="region of interest" description="Disordered" evidence="6">
    <location>
        <begin position="596"/>
        <end position="615"/>
    </location>
</feature>
<dbReference type="PANTHER" id="PTHR42648">
    <property type="entry name" value="TRANSPOSASE, PUTATIVE-RELATED"/>
    <property type="match status" value="1"/>
</dbReference>
<dbReference type="InterPro" id="IPR036875">
    <property type="entry name" value="Znf_CCHC_sf"/>
</dbReference>
<dbReference type="InterPro" id="IPR054722">
    <property type="entry name" value="PolX-like_BBD"/>
</dbReference>
<dbReference type="SUPFAM" id="SSF53098">
    <property type="entry name" value="Ribonuclease H-like"/>
    <property type="match status" value="1"/>
</dbReference>
<accession>A0A2N9FA33</accession>
<dbReference type="Pfam" id="PF00098">
    <property type="entry name" value="zf-CCHC"/>
    <property type="match status" value="1"/>
</dbReference>
<evidence type="ECO:0000256" key="1">
    <source>
        <dbReference type="ARBA" id="ARBA00022670"/>
    </source>
</evidence>
<keyword evidence="3" id="KW-0064">Aspartyl protease</keyword>
<feature type="compositionally biased region" description="Basic residues" evidence="6">
    <location>
        <begin position="152"/>
        <end position="164"/>
    </location>
</feature>
<dbReference type="SUPFAM" id="SSF57756">
    <property type="entry name" value="Retrovirus zinc finger-like domains"/>
    <property type="match status" value="1"/>
</dbReference>
<proteinExistence type="predicted"/>